<organism evidence="8 9">
    <name type="scientific">Oryctes borbonicus</name>
    <dbReference type="NCBI Taxonomy" id="1629725"/>
    <lineage>
        <taxon>Eukaryota</taxon>
        <taxon>Metazoa</taxon>
        <taxon>Ecdysozoa</taxon>
        <taxon>Arthropoda</taxon>
        <taxon>Hexapoda</taxon>
        <taxon>Insecta</taxon>
        <taxon>Pterygota</taxon>
        <taxon>Neoptera</taxon>
        <taxon>Endopterygota</taxon>
        <taxon>Coleoptera</taxon>
        <taxon>Polyphaga</taxon>
        <taxon>Scarabaeiformia</taxon>
        <taxon>Scarabaeidae</taxon>
        <taxon>Dynastinae</taxon>
        <taxon>Oryctes</taxon>
    </lineage>
</organism>
<dbReference type="OrthoDB" id="6339452at2759"/>
<dbReference type="InterPro" id="IPR001314">
    <property type="entry name" value="Peptidase_S1A"/>
</dbReference>
<comment type="caution">
    <text evidence="8">The sequence shown here is derived from an EMBL/GenBank/DDBJ whole genome shotgun (WGS) entry which is preliminary data.</text>
</comment>
<evidence type="ECO:0000313" key="9">
    <source>
        <dbReference type="Proteomes" id="UP000051574"/>
    </source>
</evidence>
<dbReference type="PROSITE" id="PS50240">
    <property type="entry name" value="TRYPSIN_DOM"/>
    <property type="match status" value="1"/>
</dbReference>
<feature type="signal peptide" evidence="6">
    <location>
        <begin position="1"/>
        <end position="18"/>
    </location>
</feature>
<keyword evidence="2" id="KW-1015">Disulfide bond</keyword>
<dbReference type="PRINTS" id="PR00722">
    <property type="entry name" value="CHYMOTRYPSIN"/>
</dbReference>
<dbReference type="InterPro" id="IPR009003">
    <property type="entry name" value="Peptidase_S1_PA"/>
</dbReference>
<keyword evidence="5" id="KW-0645">Protease</keyword>
<reference evidence="8 9" key="1">
    <citation type="submission" date="2015-09" db="EMBL/GenBank/DDBJ databases">
        <title>Draft genome of the scarab beetle Oryctes borbonicus.</title>
        <authorList>
            <person name="Meyer J.M."/>
            <person name="Markov G.V."/>
            <person name="Baskaran P."/>
            <person name="Herrmann M."/>
            <person name="Sommer R.J."/>
            <person name="Roedelsperger C."/>
        </authorList>
    </citation>
    <scope>NUCLEOTIDE SEQUENCE [LARGE SCALE GENOMIC DNA]</scope>
    <source>
        <strain evidence="8">OB123</strain>
        <tissue evidence="8">Whole animal</tissue>
    </source>
</reference>
<dbReference type="SUPFAM" id="SSF50494">
    <property type="entry name" value="Trypsin-like serine proteases"/>
    <property type="match status" value="1"/>
</dbReference>
<evidence type="ECO:0000256" key="2">
    <source>
        <dbReference type="ARBA" id="ARBA00023157"/>
    </source>
</evidence>
<evidence type="ECO:0000259" key="7">
    <source>
        <dbReference type="PROSITE" id="PS50240"/>
    </source>
</evidence>
<proteinExistence type="inferred from homology"/>
<dbReference type="PANTHER" id="PTHR24258">
    <property type="entry name" value="SERINE PROTEASE-RELATED"/>
    <property type="match status" value="1"/>
</dbReference>
<dbReference type="InterPro" id="IPR018114">
    <property type="entry name" value="TRYPSIN_HIS"/>
</dbReference>
<dbReference type="SMART" id="SM00680">
    <property type="entry name" value="CLIP"/>
    <property type="match status" value="1"/>
</dbReference>
<gene>
    <name evidence="8" type="ORF">AMK59_3758</name>
</gene>
<accession>A0A0T6B4N8</accession>
<feature type="domain" description="Peptidase S1" evidence="7">
    <location>
        <begin position="124"/>
        <end position="369"/>
    </location>
</feature>
<evidence type="ECO:0000256" key="6">
    <source>
        <dbReference type="SAM" id="SignalP"/>
    </source>
</evidence>
<protein>
    <submittedName>
        <fullName evidence="8">Trypsin</fullName>
    </submittedName>
</protein>
<dbReference type="SMART" id="SM00020">
    <property type="entry name" value="Tryp_SPc"/>
    <property type="match status" value="1"/>
</dbReference>
<dbReference type="InterPro" id="IPR022700">
    <property type="entry name" value="CLIP"/>
</dbReference>
<dbReference type="Pfam" id="PF00089">
    <property type="entry name" value="Trypsin"/>
    <property type="match status" value="1"/>
</dbReference>
<dbReference type="PROSITE" id="PS00134">
    <property type="entry name" value="TRYPSIN_HIS"/>
    <property type="match status" value="1"/>
</dbReference>
<dbReference type="InterPro" id="IPR033116">
    <property type="entry name" value="TRYPSIN_SER"/>
</dbReference>
<keyword evidence="9" id="KW-1185">Reference proteome</keyword>
<dbReference type="CDD" id="cd00190">
    <property type="entry name" value="Tryp_SPc"/>
    <property type="match status" value="1"/>
</dbReference>
<keyword evidence="5" id="KW-0378">Hydrolase</keyword>
<keyword evidence="1 6" id="KW-0732">Signal</keyword>
<feature type="non-terminal residue" evidence="8">
    <location>
        <position position="1"/>
    </location>
</feature>
<evidence type="ECO:0000256" key="5">
    <source>
        <dbReference type="RuleBase" id="RU363034"/>
    </source>
</evidence>
<sequence length="372" mass="41202">LAMRIPIVIFIVYANIYAFYLEEGEFCEEQNGVKGICRLYFNCSTAIKEVAANKRPKICSFEGLVPIVCCVEGNYSQRDKDSVLAALVNAWNLPTILPFDENNLSLRKCREFHTVKEDYPPFGFVGGINSLAKEFPHMALLGYGDPNDIQWECGGSLISEEFVLTAAHCLYSRLGGLKFIRLGELDLASTTDDADPQDFSVKQTYPHPNYTGISRYHDIALVRLHQPARLTDYVKPACLAITNNFTNTPAPQGMGWGLTSSGGNPANILQHGYLRFIPVEDCQKIYGTSRDLKEGILDKIQICADGGDVVRDTCPGDSGGPLLMSNSRYRFTIFPEIVGVTAFGKDCGAVAGVYTRVLPYIPWIEKIVWPNS</sequence>
<evidence type="ECO:0000256" key="3">
    <source>
        <dbReference type="ARBA" id="ARBA00023180"/>
    </source>
</evidence>
<dbReference type="FunFam" id="2.40.10.10:FF:000028">
    <property type="entry name" value="Serine protease easter"/>
    <property type="match status" value="1"/>
</dbReference>
<feature type="chain" id="PRO_5006668393" evidence="6">
    <location>
        <begin position="19"/>
        <end position="372"/>
    </location>
</feature>
<keyword evidence="5" id="KW-0720">Serine protease</keyword>
<dbReference type="EMBL" id="LJIG01009813">
    <property type="protein sequence ID" value="KRT82329.1"/>
    <property type="molecule type" value="Genomic_DNA"/>
</dbReference>
<dbReference type="GO" id="GO:0004252">
    <property type="term" value="F:serine-type endopeptidase activity"/>
    <property type="evidence" value="ECO:0007669"/>
    <property type="project" value="InterPro"/>
</dbReference>
<dbReference type="Gene3D" id="2.40.10.10">
    <property type="entry name" value="Trypsin-like serine proteases"/>
    <property type="match status" value="2"/>
</dbReference>
<evidence type="ECO:0000256" key="4">
    <source>
        <dbReference type="ARBA" id="ARBA00024195"/>
    </source>
</evidence>
<dbReference type="InterPro" id="IPR001254">
    <property type="entry name" value="Trypsin_dom"/>
</dbReference>
<comment type="similarity">
    <text evidence="4">Belongs to the peptidase S1 family. CLIP subfamily.</text>
</comment>
<dbReference type="InterPro" id="IPR043504">
    <property type="entry name" value="Peptidase_S1_PA_chymotrypsin"/>
</dbReference>
<dbReference type="Proteomes" id="UP000051574">
    <property type="component" value="Unassembled WGS sequence"/>
</dbReference>
<dbReference type="AlphaFoldDB" id="A0A0T6B4N8"/>
<keyword evidence="3" id="KW-0325">Glycoprotein</keyword>
<dbReference type="PROSITE" id="PS00135">
    <property type="entry name" value="TRYPSIN_SER"/>
    <property type="match status" value="1"/>
</dbReference>
<dbReference type="GO" id="GO:0006508">
    <property type="term" value="P:proteolysis"/>
    <property type="evidence" value="ECO:0007669"/>
    <property type="project" value="UniProtKB-KW"/>
</dbReference>
<evidence type="ECO:0000256" key="1">
    <source>
        <dbReference type="ARBA" id="ARBA00022729"/>
    </source>
</evidence>
<name>A0A0T6B4N8_9SCAR</name>
<dbReference type="PANTHER" id="PTHR24258:SF136">
    <property type="entry name" value="GH06673P-RELATED"/>
    <property type="match status" value="1"/>
</dbReference>
<evidence type="ECO:0000313" key="8">
    <source>
        <dbReference type="EMBL" id="KRT82329.1"/>
    </source>
</evidence>